<feature type="domain" description="Transposase Tc1-like" evidence="2">
    <location>
        <begin position="1"/>
        <end position="68"/>
    </location>
</feature>
<evidence type="ECO:0000313" key="3">
    <source>
        <dbReference type="EMBL" id="CAI9608634.1"/>
    </source>
</evidence>
<organism evidence="3 4">
    <name type="scientific">Staurois parvus</name>
    <dbReference type="NCBI Taxonomy" id="386267"/>
    <lineage>
        <taxon>Eukaryota</taxon>
        <taxon>Metazoa</taxon>
        <taxon>Chordata</taxon>
        <taxon>Craniata</taxon>
        <taxon>Vertebrata</taxon>
        <taxon>Euteleostomi</taxon>
        <taxon>Amphibia</taxon>
        <taxon>Batrachia</taxon>
        <taxon>Anura</taxon>
        <taxon>Neobatrachia</taxon>
        <taxon>Ranoidea</taxon>
        <taxon>Ranidae</taxon>
        <taxon>Staurois</taxon>
    </lineage>
</organism>
<protein>
    <recommendedName>
        <fullName evidence="2">Transposase Tc1-like domain-containing protein</fullName>
    </recommendedName>
</protein>
<name>A0ABN9GHL6_9NEOB</name>
<feature type="region of interest" description="Disordered" evidence="1">
    <location>
        <begin position="1"/>
        <end position="25"/>
    </location>
</feature>
<evidence type="ECO:0000313" key="4">
    <source>
        <dbReference type="Proteomes" id="UP001162483"/>
    </source>
</evidence>
<keyword evidence="4" id="KW-1185">Reference proteome</keyword>
<dbReference type="EMBL" id="CATNWA010018642">
    <property type="protein sequence ID" value="CAI9608634.1"/>
    <property type="molecule type" value="Genomic_DNA"/>
</dbReference>
<evidence type="ECO:0000259" key="2">
    <source>
        <dbReference type="Pfam" id="PF01498"/>
    </source>
</evidence>
<dbReference type="InterPro" id="IPR002492">
    <property type="entry name" value="Transposase_Tc1-like"/>
</dbReference>
<comment type="caution">
    <text evidence="3">The sequence shown here is derived from an EMBL/GenBank/DDBJ whole genome shotgun (WGS) entry which is preliminary data.</text>
</comment>
<reference evidence="3" key="1">
    <citation type="submission" date="2023-05" db="EMBL/GenBank/DDBJ databases">
        <authorList>
            <person name="Stuckert A."/>
        </authorList>
    </citation>
    <scope>NUCLEOTIDE SEQUENCE</scope>
</reference>
<accession>A0ABN9GHL6</accession>
<dbReference type="Proteomes" id="UP001162483">
    <property type="component" value="Unassembled WGS sequence"/>
</dbReference>
<dbReference type="Pfam" id="PF01498">
    <property type="entry name" value="HTH_Tnp_Tc3_2"/>
    <property type="match status" value="1"/>
</dbReference>
<sequence>MRRVEENHHASSLQLAKEVDSQTGMTVSCDTIQRTLQRNGMHGCHPRRKPLLKPMHKKAHLEFARAHAEKKNTTDTLYSGVMRPR</sequence>
<gene>
    <name evidence="3" type="ORF">SPARVUS_LOCUS14133459</name>
</gene>
<proteinExistence type="predicted"/>
<evidence type="ECO:0000256" key="1">
    <source>
        <dbReference type="SAM" id="MobiDB-lite"/>
    </source>
</evidence>